<evidence type="ECO:0000313" key="3">
    <source>
        <dbReference type="Proteomes" id="UP000008138"/>
    </source>
</evidence>
<organism evidence="2 3">
    <name type="scientific">Thermoproteus uzoniensis (strain 768-20)</name>
    <dbReference type="NCBI Taxonomy" id="999630"/>
    <lineage>
        <taxon>Archaea</taxon>
        <taxon>Thermoproteota</taxon>
        <taxon>Thermoprotei</taxon>
        <taxon>Thermoproteales</taxon>
        <taxon>Thermoproteaceae</taxon>
        <taxon>Thermoproteus</taxon>
    </lineage>
</organism>
<gene>
    <name evidence="2" type="ordered locus">TUZN_0306</name>
</gene>
<reference key="2">
    <citation type="submission" date="2011-03" db="EMBL/GenBank/DDBJ databases">
        <title>Complete genome sequence of the thermoacidophilic crenarchaeon Thermoproteus uzoniensis 768-20.</title>
        <authorList>
            <person name="Mardanov A.V."/>
            <person name="Gumerov V.M."/>
            <person name="Beletsky A.V."/>
            <person name="Prokofeva M.I."/>
            <person name="Bonch-Osmolovskaya E.A."/>
            <person name="Ravin N.V."/>
            <person name="Skryabin K.G."/>
        </authorList>
    </citation>
    <scope>NUCLEOTIDE SEQUENCE</scope>
    <source>
        <strain>768-20</strain>
    </source>
</reference>
<dbReference type="EMBL" id="CP002590">
    <property type="protein sequence ID" value="AEA11804.1"/>
    <property type="molecule type" value="Genomic_DNA"/>
</dbReference>
<dbReference type="eggNOG" id="arCOG05523">
    <property type="taxonomic scope" value="Archaea"/>
</dbReference>
<evidence type="ECO:0000313" key="2">
    <source>
        <dbReference type="EMBL" id="AEA11804.1"/>
    </source>
</evidence>
<feature type="region of interest" description="Disordered" evidence="1">
    <location>
        <begin position="1"/>
        <end position="36"/>
    </location>
</feature>
<dbReference type="STRING" id="999630.TUZN_0306"/>
<feature type="compositionally biased region" description="Basic and acidic residues" evidence="1">
    <location>
        <begin position="1"/>
        <end position="12"/>
    </location>
</feature>
<dbReference type="OrthoDB" id="28832at2157"/>
<dbReference type="KEGG" id="tuz:TUZN_0306"/>
<dbReference type="GeneID" id="10359853"/>
<keyword evidence="3" id="KW-1185">Reference proteome</keyword>
<dbReference type="RefSeq" id="WP_013679140.1">
    <property type="nucleotide sequence ID" value="NC_015315.1"/>
</dbReference>
<evidence type="ECO:0000256" key="1">
    <source>
        <dbReference type="SAM" id="MobiDB-lite"/>
    </source>
</evidence>
<dbReference type="AlphaFoldDB" id="F2L2D9"/>
<reference evidence="2 3" key="1">
    <citation type="journal article" date="2011" name="J. Bacteriol.">
        <title>Complete genome sequence of the thermoacidophilic crenarchaeon Thermoproteus uzoniensis 768-20.</title>
        <authorList>
            <person name="Mardanov A.V."/>
            <person name="Gumerov V.M."/>
            <person name="Beletsky A.V."/>
            <person name="Prokofeva M.I."/>
            <person name="Bonch-Osmolovskaya E.A."/>
            <person name="Ravin N.V."/>
            <person name="Skryabin K.G."/>
        </authorList>
    </citation>
    <scope>NUCLEOTIDE SEQUENCE [LARGE SCALE GENOMIC DNA]</scope>
    <source>
        <strain evidence="2 3">768-20</strain>
    </source>
</reference>
<name>F2L2D9_THEU7</name>
<dbReference type="HOGENOM" id="CLU_2379537_0_0_2"/>
<proteinExistence type="predicted"/>
<protein>
    <submittedName>
        <fullName evidence="2">Uncharacterized protein</fullName>
    </submittedName>
</protein>
<accession>F2L2D9</accession>
<sequence>MAKRRQQGEKRGGSLLDFLGGGGSAERREAPAQPEGVDNDVYSYIASRGIVPKEELFEWGKARGYTTADIMRAVDRLTRSGKIRRRLDDEGRLVYSASQ</sequence>
<dbReference type="Proteomes" id="UP000008138">
    <property type="component" value="Chromosome"/>
</dbReference>